<evidence type="ECO:0000313" key="3">
    <source>
        <dbReference type="Proteomes" id="UP000324222"/>
    </source>
</evidence>
<evidence type="ECO:0000313" key="2">
    <source>
        <dbReference type="EMBL" id="MPD06363.1"/>
    </source>
</evidence>
<organism evidence="2 3">
    <name type="scientific">Portunus trituberculatus</name>
    <name type="common">Swimming crab</name>
    <name type="synonym">Neptunus trituberculatus</name>
    <dbReference type="NCBI Taxonomy" id="210409"/>
    <lineage>
        <taxon>Eukaryota</taxon>
        <taxon>Metazoa</taxon>
        <taxon>Ecdysozoa</taxon>
        <taxon>Arthropoda</taxon>
        <taxon>Crustacea</taxon>
        <taxon>Multicrustacea</taxon>
        <taxon>Malacostraca</taxon>
        <taxon>Eumalacostraca</taxon>
        <taxon>Eucarida</taxon>
        <taxon>Decapoda</taxon>
        <taxon>Pleocyemata</taxon>
        <taxon>Brachyura</taxon>
        <taxon>Eubrachyura</taxon>
        <taxon>Portunoidea</taxon>
        <taxon>Portunidae</taxon>
        <taxon>Portuninae</taxon>
        <taxon>Portunus</taxon>
    </lineage>
</organism>
<reference evidence="2 3" key="1">
    <citation type="submission" date="2019-05" db="EMBL/GenBank/DDBJ databases">
        <title>Another draft genome of Portunus trituberculatus and its Hox gene families provides insights of decapod evolution.</title>
        <authorList>
            <person name="Jeong J.-H."/>
            <person name="Song I."/>
            <person name="Kim S."/>
            <person name="Choi T."/>
            <person name="Kim D."/>
            <person name="Ryu S."/>
            <person name="Kim W."/>
        </authorList>
    </citation>
    <scope>NUCLEOTIDE SEQUENCE [LARGE SCALE GENOMIC DNA]</scope>
    <source>
        <tissue evidence="2">Muscle</tissue>
    </source>
</reference>
<evidence type="ECO:0000256" key="1">
    <source>
        <dbReference type="SAM" id="MobiDB-lite"/>
    </source>
</evidence>
<accession>A0A5B7KCG4</accession>
<feature type="region of interest" description="Disordered" evidence="1">
    <location>
        <begin position="1"/>
        <end position="31"/>
    </location>
</feature>
<dbReference type="EMBL" id="VSRR010150785">
    <property type="protein sequence ID" value="MPD06363.1"/>
    <property type="molecule type" value="Genomic_DNA"/>
</dbReference>
<dbReference type="AlphaFoldDB" id="A0A5B7KCG4"/>
<protein>
    <submittedName>
        <fullName evidence="2">Uncharacterized protein</fullName>
    </submittedName>
</protein>
<proteinExistence type="predicted"/>
<feature type="compositionally biased region" description="Basic and acidic residues" evidence="1">
    <location>
        <begin position="12"/>
        <end position="31"/>
    </location>
</feature>
<dbReference type="Proteomes" id="UP000324222">
    <property type="component" value="Unassembled WGS sequence"/>
</dbReference>
<keyword evidence="3" id="KW-1185">Reference proteome</keyword>
<sequence length="132" mass="15081">MAVPNPASKSPSVERTRNVPRKDSSLDNDPKRLETSLNFFYINFFNIRSLRSNFQSVEHHLSSTKPHLFFTETQLSEAADSSPISASSYFLYFHFHSKAAFCVYVRNDLTCSCAHCPYSQIFQVVHHLASTE</sequence>
<name>A0A5B7KCG4_PORTR</name>
<gene>
    <name evidence="2" type="ORF">E2C01_102171</name>
</gene>
<comment type="caution">
    <text evidence="2">The sequence shown here is derived from an EMBL/GenBank/DDBJ whole genome shotgun (WGS) entry which is preliminary data.</text>
</comment>